<evidence type="ECO:0000313" key="3">
    <source>
        <dbReference type="EMBL" id="MEN2792919.1"/>
    </source>
</evidence>
<gene>
    <name evidence="3" type="ORF">ABC974_25045</name>
</gene>
<dbReference type="Pfam" id="PF05443">
    <property type="entry name" value="ROS_MUCR"/>
    <property type="match status" value="1"/>
</dbReference>
<keyword evidence="4" id="KW-1185">Reference proteome</keyword>
<sequence length="153" mass="16622">MTDQARLTELTAEITAAFVAHNRVATGEVAEVIASVHRALSRLDAEKALEAIEHVGAVSIRKSLADPAKIISMIDGKPYSMLKRHLSLNGLTPAEYRGRFNLPADYPMTAPGYSEFRRALAVTIGLGRRGKMVETTPSAPRERRKLGLVSPSV</sequence>
<dbReference type="InterPro" id="IPR008807">
    <property type="entry name" value="ROS_MUCR"/>
</dbReference>
<evidence type="ECO:0000256" key="1">
    <source>
        <dbReference type="ARBA" id="ARBA00007031"/>
    </source>
</evidence>
<dbReference type="Gene3D" id="1.10.10.1550">
    <property type="entry name" value="ROS/MUCR transcriptional regulator protein"/>
    <property type="match status" value="1"/>
</dbReference>
<dbReference type="InterPro" id="IPR041920">
    <property type="entry name" value="ROS/MUCR_sf"/>
</dbReference>
<reference evidence="3 4" key="1">
    <citation type="submission" date="2024-05" db="EMBL/GenBank/DDBJ databases">
        <authorList>
            <person name="Liu Q."/>
            <person name="Xin Y.-H."/>
        </authorList>
    </citation>
    <scope>NUCLEOTIDE SEQUENCE [LARGE SCALE GENOMIC DNA]</scope>
    <source>
        <strain evidence="3 4">CGMCC 1.10181</strain>
    </source>
</reference>
<feature type="region of interest" description="Disordered" evidence="2">
    <location>
        <begin position="134"/>
        <end position="153"/>
    </location>
</feature>
<comment type="similarity">
    <text evidence="1">Belongs to the ros/MucR family.</text>
</comment>
<evidence type="ECO:0000313" key="4">
    <source>
        <dbReference type="Proteomes" id="UP001419910"/>
    </source>
</evidence>
<organism evidence="3 4">
    <name type="scientific">Sphingomonas oligophenolica</name>
    <dbReference type="NCBI Taxonomy" id="301154"/>
    <lineage>
        <taxon>Bacteria</taxon>
        <taxon>Pseudomonadati</taxon>
        <taxon>Pseudomonadota</taxon>
        <taxon>Alphaproteobacteria</taxon>
        <taxon>Sphingomonadales</taxon>
        <taxon>Sphingomonadaceae</taxon>
        <taxon>Sphingomonas</taxon>
    </lineage>
</organism>
<evidence type="ECO:0000256" key="2">
    <source>
        <dbReference type="SAM" id="MobiDB-lite"/>
    </source>
</evidence>
<accession>A0ABU9YAT4</accession>
<proteinExistence type="inferred from homology"/>
<dbReference type="RefSeq" id="WP_343889163.1">
    <property type="nucleotide sequence ID" value="NZ_BAAAEH010000017.1"/>
</dbReference>
<dbReference type="EMBL" id="JBDIME010000035">
    <property type="protein sequence ID" value="MEN2792919.1"/>
    <property type="molecule type" value="Genomic_DNA"/>
</dbReference>
<comment type="caution">
    <text evidence="3">The sequence shown here is derived from an EMBL/GenBank/DDBJ whole genome shotgun (WGS) entry which is preliminary data.</text>
</comment>
<name>A0ABU9YAT4_9SPHN</name>
<protein>
    <submittedName>
        <fullName evidence="3">MucR family transcriptional regulator</fullName>
    </submittedName>
</protein>
<dbReference type="Proteomes" id="UP001419910">
    <property type="component" value="Unassembled WGS sequence"/>
</dbReference>